<gene>
    <name evidence="2" type="ORF">O181_018454</name>
</gene>
<keyword evidence="1" id="KW-0812">Transmembrane</keyword>
<evidence type="ECO:0000313" key="2">
    <source>
        <dbReference type="EMBL" id="MBW0478739.1"/>
    </source>
</evidence>
<dbReference type="Proteomes" id="UP000765509">
    <property type="component" value="Unassembled WGS sequence"/>
</dbReference>
<organism evidence="2 3">
    <name type="scientific">Austropuccinia psidii MF-1</name>
    <dbReference type="NCBI Taxonomy" id="1389203"/>
    <lineage>
        <taxon>Eukaryota</taxon>
        <taxon>Fungi</taxon>
        <taxon>Dikarya</taxon>
        <taxon>Basidiomycota</taxon>
        <taxon>Pucciniomycotina</taxon>
        <taxon>Pucciniomycetes</taxon>
        <taxon>Pucciniales</taxon>
        <taxon>Sphaerophragmiaceae</taxon>
        <taxon>Austropuccinia</taxon>
    </lineage>
</organism>
<evidence type="ECO:0000256" key="1">
    <source>
        <dbReference type="SAM" id="Phobius"/>
    </source>
</evidence>
<keyword evidence="1" id="KW-1133">Transmembrane helix</keyword>
<name>A0A9Q3C5B8_9BASI</name>
<keyword evidence="1" id="KW-0472">Membrane</keyword>
<dbReference type="AlphaFoldDB" id="A0A9Q3C5B8"/>
<proteinExistence type="predicted"/>
<evidence type="ECO:0000313" key="3">
    <source>
        <dbReference type="Proteomes" id="UP000765509"/>
    </source>
</evidence>
<comment type="caution">
    <text evidence="2">The sequence shown here is derived from an EMBL/GenBank/DDBJ whole genome shotgun (WGS) entry which is preliminary data.</text>
</comment>
<keyword evidence="3" id="KW-1185">Reference proteome</keyword>
<sequence length="262" mass="30180">MTHISEERPSDVSTTPINLTQDSSVADFQELQPAEVAKPPIYLDDEKTRIQFIDLYPSTFSIPIEEPWSEDELLFKPHKRSMFHPARMAELISSTAAQVFSNKRLITMCLLYLMVFSFGRLLLAMSYFPLDLAQSFLKEYSQAWVIFGANQAEADEYDWMRSRLGRFNLDSPESLSIDELEFSTEDPWFTTYPFLSLSTESFESAGPPSNHITFERQVENSGLPLPLQKPYRLLRFSRSLFDQGKEIMSENSLLGKADWNLD</sequence>
<dbReference type="EMBL" id="AVOT02005304">
    <property type="protein sequence ID" value="MBW0478739.1"/>
    <property type="molecule type" value="Genomic_DNA"/>
</dbReference>
<feature type="transmembrane region" description="Helical" evidence="1">
    <location>
        <begin position="110"/>
        <end position="130"/>
    </location>
</feature>
<accession>A0A9Q3C5B8</accession>
<reference evidence="2" key="1">
    <citation type="submission" date="2021-03" db="EMBL/GenBank/DDBJ databases">
        <title>Draft genome sequence of rust myrtle Austropuccinia psidii MF-1, a brazilian biotype.</title>
        <authorList>
            <person name="Quecine M.C."/>
            <person name="Pachon D.M.R."/>
            <person name="Bonatelli M.L."/>
            <person name="Correr F.H."/>
            <person name="Franceschini L.M."/>
            <person name="Leite T.F."/>
            <person name="Margarido G.R.A."/>
            <person name="Almeida C.A."/>
            <person name="Ferrarezi J.A."/>
            <person name="Labate C.A."/>
        </authorList>
    </citation>
    <scope>NUCLEOTIDE SEQUENCE</scope>
    <source>
        <strain evidence="2">MF-1</strain>
    </source>
</reference>
<protein>
    <submittedName>
        <fullName evidence="2">Uncharacterized protein</fullName>
    </submittedName>
</protein>